<accession>A0A7I9UW25</accession>
<feature type="transmembrane region" description="Helical" evidence="1">
    <location>
        <begin position="141"/>
        <end position="162"/>
    </location>
</feature>
<name>A0A7I9UW25_9ACTN</name>
<sequence>MKSGIKKADSVIEPRHGWGRRVSGAGLAGVALTAALATAVPAATNAATTTPAHASTTTSAAIVPTHLLRADAPIVWHVSPVAATSALPTPALPAGALDAIPGRHEVASPEVIGQSAGVGAIIGGVAGGVIGFIGGAVAAPVIGVIATTLIGAGVAAACAAGTGVLPPAGVACAVLLPLAIVIAAPVTTIAAPLIGAVIGAGIGAAIGGGVGAAIGASYASSHVPAPKQAAAAKRVATTDQGVAAPKVLTDITKDTTVKNIINAADKAASTRPELAGVREWGKQFLPQN</sequence>
<gene>
    <name evidence="2" type="ORF">nbrc107697_11820</name>
</gene>
<dbReference type="Proteomes" id="UP000444980">
    <property type="component" value="Unassembled WGS sequence"/>
</dbReference>
<proteinExistence type="predicted"/>
<evidence type="ECO:0000256" key="1">
    <source>
        <dbReference type="SAM" id="Phobius"/>
    </source>
</evidence>
<feature type="transmembrane region" description="Helical" evidence="1">
    <location>
        <begin position="193"/>
        <end position="218"/>
    </location>
</feature>
<evidence type="ECO:0000313" key="2">
    <source>
        <dbReference type="EMBL" id="GED97143.1"/>
    </source>
</evidence>
<evidence type="ECO:0000313" key="3">
    <source>
        <dbReference type="Proteomes" id="UP000444980"/>
    </source>
</evidence>
<organism evidence="2 3">
    <name type="scientific">Gordonia crocea</name>
    <dbReference type="NCBI Taxonomy" id="589162"/>
    <lineage>
        <taxon>Bacteria</taxon>
        <taxon>Bacillati</taxon>
        <taxon>Actinomycetota</taxon>
        <taxon>Actinomycetes</taxon>
        <taxon>Mycobacteriales</taxon>
        <taxon>Gordoniaceae</taxon>
        <taxon>Gordonia</taxon>
    </lineage>
</organism>
<reference evidence="3" key="1">
    <citation type="submission" date="2019-06" db="EMBL/GenBank/DDBJ databases">
        <title>Gordonia isolated from sludge of a wastewater treatment plant.</title>
        <authorList>
            <person name="Tamura T."/>
            <person name="Aoyama K."/>
            <person name="Kang Y."/>
            <person name="Saito S."/>
            <person name="Akiyama N."/>
            <person name="Yazawa K."/>
            <person name="Gonoi T."/>
            <person name="Mikami Y."/>
        </authorList>
    </citation>
    <scope>NUCLEOTIDE SEQUENCE [LARGE SCALE GENOMIC DNA]</scope>
    <source>
        <strain evidence="3">NBRC 107697</strain>
    </source>
</reference>
<dbReference type="AlphaFoldDB" id="A0A7I9UW25"/>
<feature type="transmembrane region" description="Helical" evidence="1">
    <location>
        <begin position="168"/>
        <end position="186"/>
    </location>
</feature>
<keyword evidence="1" id="KW-0812">Transmembrane</keyword>
<comment type="caution">
    <text evidence="2">The sequence shown here is derived from an EMBL/GenBank/DDBJ whole genome shotgun (WGS) entry which is preliminary data.</text>
</comment>
<keyword evidence="1" id="KW-1133">Transmembrane helix</keyword>
<protein>
    <submittedName>
        <fullName evidence="2">Uncharacterized protein</fullName>
    </submittedName>
</protein>
<dbReference type="EMBL" id="BJOU01000001">
    <property type="protein sequence ID" value="GED97143.1"/>
    <property type="molecule type" value="Genomic_DNA"/>
</dbReference>
<feature type="transmembrane region" description="Helical" evidence="1">
    <location>
        <begin position="111"/>
        <end position="134"/>
    </location>
</feature>
<keyword evidence="1" id="KW-0472">Membrane</keyword>
<dbReference type="RefSeq" id="WP_161926510.1">
    <property type="nucleotide sequence ID" value="NZ_BJOU01000001.1"/>
</dbReference>
<keyword evidence="3" id="KW-1185">Reference proteome</keyword>